<protein>
    <submittedName>
        <fullName evidence="1">Uncharacterized protein</fullName>
    </submittedName>
</protein>
<organism evidence="1 2">
    <name type="scientific">Cenococcum geophilum 1.58</name>
    <dbReference type="NCBI Taxonomy" id="794803"/>
    <lineage>
        <taxon>Eukaryota</taxon>
        <taxon>Fungi</taxon>
        <taxon>Dikarya</taxon>
        <taxon>Ascomycota</taxon>
        <taxon>Pezizomycotina</taxon>
        <taxon>Dothideomycetes</taxon>
        <taxon>Pleosporomycetidae</taxon>
        <taxon>Gloniales</taxon>
        <taxon>Gloniaceae</taxon>
        <taxon>Cenococcum</taxon>
    </lineage>
</organism>
<sequence length="407" mass="45423">MAISQILPARPERVGNKQASEDQPSEKQNPKNSTEGQKNSRVKMYIDPVVWFLQDQWFLTTLGILIAISSQVQVPPSHQHIKEKIVTYLTVSIIFFITGCTLPTKVLLANYSRWKIHLFVQIQCFLMTSATTFGIVSACAISKTFMDPWLLIGMIFAGCVPTTISSNVVMTRQAHGNTALTVVQSTLGNFLGPFLTPALFSMYSSTGAWYTHVLPSAGGAYSEIYRRVFKQLGLSLFLPLFIGQVVQNLFPGPTKKVFTDWKFSKLGSLALLTIIWQTFDQAFGSGAFNSVKRDNMVFIVFISIALFTLWLSVCFATSLMWLPKQDVIACCYCCPAKTPAMGVPLSSVMYVGLAAANESKIQIPMVIYQAFQIAAGSVLTIVFRKWIRPAEEMQEEKRKEVRERESV</sequence>
<proteinExistence type="predicted"/>
<evidence type="ECO:0000313" key="1">
    <source>
        <dbReference type="EMBL" id="OCK87955.1"/>
    </source>
</evidence>
<reference evidence="1 2" key="1">
    <citation type="journal article" date="2016" name="Nat. Commun.">
        <title>Ectomycorrhizal ecology is imprinted in the genome of the dominant symbiotic fungus Cenococcum geophilum.</title>
        <authorList>
            <consortium name="DOE Joint Genome Institute"/>
            <person name="Peter M."/>
            <person name="Kohler A."/>
            <person name="Ohm R.A."/>
            <person name="Kuo A."/>
            <person name="Krutzmann J."/>
            <person name="Morin E."/>
            <person name="Arend M."/>
            <person name="Barry K.W."/>
            <person name="Binder M."/>
            <person name="Choi C."/>
            <person name="Clum A."/>
            <person name="Copeland A."/>
            <person name="Grisel N."/>
            <person name="Haridas S."/>
            <person name="Kipfer T."/>
            <person name="LaButti K."/>
            <person name="Lindquist E."/>
            <person name="Lipzen A."/>
            <person name="Maire R."/>
            <person name="Meier B."/>
            <person name="Mihaltcheva S."/>
            <person name="Molinier V."/>
            <person name="Murat C."/>
            <person name="Poggeler S."/>
            <person name="Quandt C.A."/>
            <person name="Sperisen C."/>
            <person name="Tritt A."/>
            <person name="Tisserant E."/>
            <person name="Crous P.W."/>
            <person name="Henrissat B."/>
            <person name="Nehls U."/>
            <person name="Egli S."/>
            <person name="Spatafora J.W."/>
            <person name="Grigoriev I.V."/>
            <person name="Martin F.M."/>
        </authorList>
    </citation>
    <scope>NUCLEOTIDE SEQUENCE [LARGE SCALE GENOMIC DNA]</scope>
    <source>
        <strain evidence="1 2">1.58</strain>
    </source>
</reference>
<dbReference type="EMBL" id="KV748252">
    <property type="protein sequence ID" value="OCK87955.1"/>
    <property type="molecule type" value="Genomic_DNA"/>
</dbReference>
<evidence type="ECO:0000313" key="2">
    <source>
        <dbReference type="Proteomes" id="UP000250078"/>
    </source>
</evidence>
<keyword evidence="2" id="KW-1185">Reference proteome</keyword>
<accession>A0ACC8EQJ1</accession>
<gene>
    <name evidence="1" type="ORF">K441DRAFT_669875</name>
</gene>
<dbReference type="Proteomes" id="UP000250078">
    <property type="component" value="Unassembled WGS sequence"/>
</dbReference>
<name>A0ACC8EQJ1_9PEZI</name>